<feature type="domain" description="Aminotransferase class V" evidence="1">
    <location>
        <begin position="21"/>
        <end position="74"/>
    </location>
</feature>
<organism evidence="2 3">
    <name type="scientific">Ranitomeya imitator</name>
    <name type="common">mimic poison frog</name>
    <dbReference type="NCBI Taxonomy" id="111125"/>
    <lineage>
        <taxon>Eukaryota</taxon>
        <taxon>Metazoa</taxon>
        <taxon>Chordata</taxon>
        <taxon>Craniata</taxon>
        <taxon>Vertebrata</taxon>
        <taxon>Euteleostomi</taxon>
        <taxon>Amphibia</taxon>
        <taxon>Batrachia</taxon>
        <taxon>Anura</taxon>
        <taxon>Neobatrachia</taxon>
        <taxon>Hyloidea</taxon>
        <taxon>Dendrobatidae</taxon>
        <taxon>Dendrobatinae</taxon>
        <taxon>Ranitomeya</taxon>
    </lineage>
</organism>
<name>A0ABN9LGF7_9NEOB</name>
<evidence type="ECO:0000313" key="3">
    <source>
        <dbReference type="Proteomes" id="UP001176940"/>
    </source>
</evidence>
<evidence type="ECO:0000259" key="1">
    <source>
        <dbReference type="Pfam" id="PF00266"/>
    </source>
</evidence>
<dbReference type="Proteomes" id="UP001176940">
    <property type="component" value="Unassembled WGS sequence"/>
</dbReference>
<sequence length="76" mass="8573">MTLFNSEQFRTQFPALTEAGVYLDNAATALKPHPVIEATEKVLSQHSGSVHRSHYAKAQQLTEMYESCRYQVAKTD</sequence>
<proteinExistence type="predicted"/>
<dbReference type="Pfam" id="PF00266">
    <property type="entry name" value="Aminotran_5"/>
    <property type="match status" value="1"/>
</dbReference>
<dbReference type="InterPro" id="IPR000192">
    <property type="entry name" value="Aminotrans_V_dom"/>
</dbReference>
<keyword evidence="3" id="KW-1185">Reference proteome</keyword>
<dbReference type="SUPFAM" id="SSF53383">
    <property type="entry name" value="PLP-dependent transferases"/>
    <property type="match status" value="1"/>
</dbReference>
<dbReference type="InterPro" id="IPR015421">
    <property type="entry name" value="PyrdxlP-dep_Trfase_major"/>
</dbReference>
<gene>
    <name evidence="2" type="ORF">RIMI_LOCUS7975219</name>
</gene>
<accession>A0ABN9LGF7</accession>
<reference evidence="2" key="1">
    <citation type="submission" date="2023-07" db="EMBL/GenBank/DDBJ databases">
        <authorList>
            <person name="Stuckert A."/>
        </authorList>
    </citation>
    <scope>NUCLEOTIDE SEQUENCE</scope>
</reference>
<dbReference type="Gene3D" id="3.40.640.10">
    <property type="entry name" value="Type I PLP-dependent aspartate aminotransferase-like (Major domain)"/>
    <property type="match status" value="1"/>
</dbReference>
<dbReference type="EMBL" id="CAUEEQ010015490">
    <property type="protein sequence ID" value="CAJ0939255.1"/>
    <property type="molecule type" value="Genomic_DNA"/>
</dbReference>
<protein>
    <recommendedName>
        <fullName evidence="1">Aminotransferase class V domain-containing protein</fullName>
    </recommendedName>
</protein>
<evidence type="ECO:0000313" key="2">
    <source>
        <dbReference type="EMBL" id="CAJ0939255.1"/>
    </source>
</evidence>
<dbReference type="InterPro" id="IPR015424">
    <property type="entry name" value="PyrdxlP-dep_Trfase"/>
</dbReference>
<comment type="caution">
    <text evidence="2">The sequence shown here is derived from an EMBL/GenBank/DDBJ whole genome shotgun (WGS) entry which is preliminary data.</text>
</comment>
<dbReference type="InterPro" id="IPR015422">
    <property type="entry name" value="PyrdxlP-dep_Trfase_small"/>
</dbReference>
<dbReference type="Gene3D" id="3.90.1150.10">
    <property type="entry name" value="Aspartate Aminotransferase, domain 1"/>
    <property type="match status" value="1"/>
</dbReference>